<proteinExistence type="predicted"/>
<evidence type="ECO:0000313" key="2">
    <source>
        <dbReference type="Proteomes" id="UP000644699"/>
    </source>
</evidence>
<dbReference type="EMBL" id="BMIQ01000001">
    <property type="protein sequence ID" value="GGD87930.1"/>
    <property type="molecule type" value="Genomic_DNA"/>
</dbReference>
<keyword evidence="2" id="KW-1185">Reference proteome</keyword>
<protein>
    <submittedName>
        <fullName evidence="1">Uncharacterized protein</fullName>
    </submittedName>
</protein>
<name>A0A916ZCX0_9HYPH</name>
<organism evidence="1 2">
    <name type="scientific">Aureimonas endophytica</name>
    <dbReference type="NCBI Taxonomy" id="2027858"/>
    <lineage>
        <taxon>Bacteria</taxon>
        <taxon>Pseudomonadati</taxon>
        <taxon>Pseudomonadota</taxon>
        <taxon>Alphaproteobacteria</taxon>
        <taxon>Hyphomicrobiales</taxon>
        <taxon>Aurantimonadaceae</taxon>
        <taxon>Aureimonas</taxon>
    </lineage>
</organism>
<dbReference type="Proteomes" id="UP000644699">
    <property type="component" value="Unassembled WGS sequence"/>
</dbReference>
<sequence length="82" mass="9149">MIPTFFSDLGTAMIVDPACVWTKGSVFRSGYRFLTCTHRSADFIDARGLPSAEIRYRPATRAEIATADPRLWSEPGDPRTVQ</sequence>
<gene>
    <name evidence="1" type="ORF">GCM10011390_03350</name>
</gene>
<reference evidence="1" key="1">
    <citation type="journal article" date="2014" name="Int. J. Syst. Evol. Microbiol.">
        <title>Complete genome sequence of Corynebacterium casei LMG S-19264T (=DSM 44701T), isolated from a smear-ripened cheese.</title>
        <authorList>
            <consortium name="US DOE Joint Genome Institute (JGI-PGF)"/>
            <person name="Walter F."/>
            <person name="Albersmeier A."/>
            <person name="Kalinowski J."/>
            <person name="Ruckert C."/>
        </authorList>
    </citation>
    <scope>NUCLEOTIDE SEQUENCE</scope>
    <source>
        <strain evidence="1">CGMCC 1.15367</strain>
    </source>
</reference>
<dbReference type="AlphaFoldDB" id="A0A916ZCX0"/>
<dbReference type="RefSeq" id="WP_188906484.1">
    <property type="nucleotide sequence ID" value="NZ_BMIQ01000001.1"/>
</dbReference>
<comment type="caution">
    <text evidence="1">The sequence shown here is derived from an EMBL/GenBank/DDBJ whole genome shotgun (WGS) entry which is preliminary data.</text>
</comment>
<reference evidence="1" key="2">
    <citation type="submission" date="2020-09" db="EMBL/GenBank/DDBJ databases">
        <authorList>
            <person name="Sun Q."/>
            <person name="Zhou Y."/>
        </authorList>
    </citation>
    <scope>NUCLEOTIDE SEQUENCE</scope>
    <source>
        <strain evidence="1">CGMCC 1.15367</strain>
    </source>
</reference>
<evidence type="ECO:0000313" key="1">
    <source>
        <dbReference type="EMBL" id="GGD87930.1"/>
    </source>
</evidence>
<accession>A0A916ZCX0</accession>